<protein>
    <submittedName>
        <fullName evidence="1">Uncharacterized protein</fullName>
    </submittedName>
</protein>
<reference evidence="1" key="1">
    <citation type="submission" date="2019-07" db="EMBL/GenBank/DDBJ databases">
        <authorList>
            <person name="Dittberner H."/>
        </authorList>
    </citation>
    <scope>NUCLEOTIDE SEQUENCE [LARGE SCALE GENOMIC DNA]</scope>
</reference>
<gene>
    <name evidence="1" type="ORF">ANE_LOCUS11306</name>
</gene>
<dbReference type="EMBL" id="CABITT030000004">
    <property type="protein sequence ID" value="VVB00862.1"/>
    <property type="molecule type" value="Genomic_DNA"/>
</dbReference>
<proteinExistence type="predicted"/>
<evidence type="ECO:0000313" key="2">
    <source>
        <dbReference type="Proteomes" id="UP000489600"/>
    </source>
</evidence>
<accession>A0A565BGU6</accession>
<evidence type="ECO:0000313" key="1">
    <source>
        <dbReference type="EMBL" id="VVB00862.1"/>
    </source>
</evidence>
<dbReference type="Proteomes" id="UP000489600">
    <property type="component" value="Unassembled WGS sequence"/>
</dbReference>
<keyword evidence="2" id="KW-1185">Reference proteome</keyword>
<organism evidence="1 2">
    <name type="scientific">Arabis nemorensis</name>
    <dbReference type="NCBI Taxonomy" id="586526"/>
    <lineage>
        <taxon>Eukaryota</taxon>
        <taxon>Viridiplantae</taxon>
        <taxon>Streptophyta</taxon>
        <taxon>Embryophyta</taxon>
        <taxon>Tracheophyta</taxon>
        <taxon>Spermatophyta</taxon>
        <taxon>Magnoliopsida</taxon>
        <taxon>eudicotyledons</taxon>
        <taxon>Gunneridae</taxon>
        <taxon>Pentapetalae</taxon>
        <taxon>rosids</taxon>
        <taxon>malvids</taxon>
        <taxon>Brassicales</taxon>
        <taxon>Brassicaceae</taxon>
        <taxon>Arabideae</taxon>
        <taxon>Arabis</taxon>
    </lineage>
</organism>
<comment type="caution">
    <text evidence="1">The sequence shown here is derived from an EMBL/GenBank/DDBJ whole genome shotgun (WGS) entry which is preliminary data.</text>
</comment>
<name>A0A565BGU6_9BRAS</name>
<sequence>MVELRRACSISLANTLVVVNLLELQEHLQPQVPPEPPPDPPELPLTLRLASYPCYSPLSLLVLILRCCHIRAATKESTLFSLVGDVSQKKFWRGSNHSPSRLKLIGGFSSNICNQP</sequence>
<dbReference type="AlphaFoldDB" id="A0A565BGU6"/>